<proteinExistence type="predicted"/>
<organism evidence="1 2">
    <name type="scientific">Epicoccum nigrum</name>
    <name type="common">Soil fungus</name>
    <name type="synonym">Epicoccum purpurascens</name>
    <dbReference type="NCBI Taxonomy" id="105696"/>
    <lineage>
        <taxon>Eukaryota</taxon>
        <taxon>Fungi</taxon>
        <taxon>Dikarya</taxon>
        <taxon>Ascomycota</taxon>
        <taxon>Pezizomycotina</taxon>
        <taxon>Dothideomycetes</taxon>
        <taxon>Pleosporomycetidae</taxon>
        <taxon>Pleosporales</taxon>
        <taxon>Pleosporineae</taxon>
        <taxon>Didymellaceae</taxon>
        <taxon>Epicoccum</taxon>
    </lineage>
</organism>
<keyword evidence="2" id="KW-1185">Reference proteome</keyword>
<dbReference type="EMBL" id="KZ107839">
    <property type="protein sequence ID" value="OSS52423.1"/>
    <property type="molecule type" value="Genomic_DNA"/>
</dbReference>
<sequence>MRDEVAVKDALCYIWAKAHERAPGSNPMLPDSKDIRIIYSANPGPCGARRPMVDLHVWKVAGAWVRGHVAESPPYPAEFLADLAVAALEQRDSYSKTTAGIKGVSDYQSIFW</sequence>
<name>A0A1Y2M8K1_EPING</name>
<accession>A0A1Y2M8K1</accession>
<dbReference type="AlphaFoldDB" id="A0A1Y2M8K1"/>
<reference evidence="1 2" key="1">
    <citation type="journal article" date="2017" name="Genome Announc.">
        <title>Genome sequence of the saprophytic ascomycete Epicoccum nigrum ICMP 19927 strain isolated from New Zealand.</title>
        <authorList>
            <person name="Fokin M."/>
            <person name="Fleetwood D."/>
            <person name="Weir B.S."/>
            <person name="Villas-Boas S.G."/>
        </authorList>
    </citation>
    <scope>NUCLEOTIDE SEQUENCE [LARGE SCALE GENOMIC DNA]</scope>
    <source>
        <strain evidence="1 2">ICMP 19927</strain>
    </source>
</reference>
<dbReference type="Proteomes" id="UP000193240">
    <property type="component" value="Unassembled WGS sequence"/>
</dbReference>
<protein>
    <submittedName>
        <fullName evidence="1">Uncharacterized protein</fullName>
    </submittedName>
</protein>
<evidence type="ECO:0000313" key="2">
    <source>
        <dbReference type="Proteomes" id="UP000193240"/>
    </source>
</evidence>
<dbReference type="InParanoid" id="A0A1Y2M8K1"/>
<gene>
    <name evidence="1" type="ORF">B5807_03061</name>
</gene>
<evidence type="ECO:0000313" key="1">
    <source>
        <dbReference type="EMBL" id="OSS52423.1"/>
    </source>
</evidence>